<evidence type="ECO:0000313" key="3">
    <source>
        <dbReference type="Proteomes" id="UP001196316"/>
    </source>
</evidence>
<proteinExistence type="predicted"/>
<evidence type="ECO:0000259" key="1">
    <source>
        <dbReference type="Pfam" id="PF10593"/>
    </source>
</evidence>
<protein>
    <submittedName>
        <fullName evidence="2">Z1 domain-containing protein</fullName>
    </submittedName>
</protein>
<accession>A0AAW4N8E5</accession>
<dbReference type="Proteomes" id="UP001196316">
    <property type="component" value="Unassembled WGS sequence"/>
</dbReference>
<sequence>MEKVIYKTLAECEAAINTLKVIGVTIPDWMVKQHKELKTAVNAKAVVTNTDTPIYDTLVANYPYGKMPEEKVKCIKDTVSQLLEDGEHAEEPGLLLGKIQCGKTDTFEDIIGLAFDKGIDITIVFTKGTKPLAQQTIMRMKKDYRFFKPSDNLDQKATINIYDIMKVWNNLKQAKVEGCKTVIVCKKQATNMSHLIDMFSKNCTFLKKKKVLIVDDEADFASRNYRSVKLQALMDEDGNPIAQDAETEMAKISQQIDDFRKIPDYCRYLQVTATPYCLYLQPQGELNLNGNVVKPFKPRFTSIVPVHAAYIGGQQYFEDSQNPDSMYSHLFHQIDQKCIDVLGHEDKRYLNNAVSSANIYGLTYALISYFMATAIRRIQERNTNNRDYKTSALIHVELDKKNHDWQSRVINRLIDSIKSAIVEEDQSDQRIWAAIDAIYDDFVDSNRKGCEEKLISVDLPMKEDVMDEIRNIFNPKKNNYHVQIVNSDEQVESLLDEETGELQLDTAANIFIGGNILDRGITIKNMLCFFYGRNPKNFQQDTVLQHARMYGARSKEDMAVTRLHTTSTIYRILVRMNELDNQLREWFLEGRDKGTDVNAVFVGYDKNIKPCATQKIKASNALTLKKQMRMVPAGFWTGSNTAIKKTIAQIDALIETSPNFGNKDENGFFEMDCETVKQILSLIESTFVYKDSVNIHNLDRKNDIKEMLCALEYCASKSDGKVYVLQRTNRNMTRLRANGGYIDAPDDGRTDVRPSREKAIDIPVVMLLRQEGKKNVDPATGENIGWNDAPFYWPVLMSQQNINPVMFALEQGKKRKTAATDNSGILEGIDPKDVLCLTFGGDLEERFGPVGSEYVYGDECPWESRSLKESTASRYLERDDNGKWKMNPEVPFNEHQDHGLYSLNDGKFPFVFKSYKYMLLRNKRDATADLMLLELFPSTLCKAIPEGKLNENGDLIDRDTQKILLHGTDTILGKDMTETEFTDTSITQWILFYYVHKVVKYIPCNIDWGKVFEFQPEDDNVNE</sequence>
<dbReference type="EMBL" id="JAHOEP010000005">
    <property type="protein sequence ID" value="MBV3407278.1"/>
    <property type="molecule type" value="Genomic_DNA"/>
</dbReference>
<dbReference type="RefSeq" id="WP_217326098.1">
    <property type="nucleotide sequence ID" value="NZ_JAHOEK010000005.1"/>
</dbReference>
<dbReference type="Pfam" id="PF10593">
    <property type="entry name" value="Z1"/>
    <property type="match status" value="1"/>
</dbReference>
<organism evidence="2 3">
    <name type="scientific">Segatella copri</name>
    <dbReference type="NCBI Taxonomy" id="165179"/>
    <lineage>
        <taxon>Bacteria</taxon>
        <taxon>Pseudomonadati</taxon>
        <taxon>Bacteroidota</taxon>
        <taxon>Bacteroidia</taxon>
        <taxon>Bacteroidales</taxon>
        <taxon>Prevotellaceae</taxon>
        <taxon>Segatella</taxon>
    </lineage>
</organism>
<dbReference type="InterPro" id="IPR018310">
    <property type="entry name" value="Put_endonuclease_Z1-dom"/>
</dbReference>
<feature type="domain" description="Putative endonuclease Z1" evidence="1">
    <location>
        <begin position="362"/>
        <end position="592"/>
    </location>
</feature>
<name>A0AAW4N8E5_9BACT</name>
<gene>
    <name evidence="2" type="ORF">KSW80_02455</name>
</gene>
<reference evidence="2" key="1">
    <citation type="submission" date="2021-06" db="EMBL/GenBank/DDBJ databases">
        <title>Collection of gut derived symbiotic bacterial strains cultured from healthy donors.</title>
        <authorList>
            <person name="Lin H."/>
            <person name="Littmann E."/>
            <person name="Pamer E.G."/>
        </authorList>
    </citation>
    <scope>NUCLEOTIDE SEQUENCE</scope>
    <source>
        <strain evidence="2">MSK.21.60</strain>
    </source>
</reference>
<dbReference type="AlphaFoldDB" id="A0AAW4N8E5"/>
<comment type="caution">
    <text evidence="2">The sequence shown here is derived from an EMBL/GenBank/DDBJ whole genome shotgun (WGS) entry which is preliminary data.</text>
</comment>
<evidence type="ECO:0000313" key="2">
    <source>
        <dbReference type="EMBL" id="MBV3407278.1"/>
    </source>
</evidence>